<proteinExistence type="predicted"/>
<organism evidence="1 2">
    <name type="scientific">Streptomyces caeruleatus</name>
    <dbReference type="NCBI Taxonomy" id="661399"/>
    <lineage>
        <taxon>Bacteria</taxon>
        <taxon>Bacillati</taxon>
        <taxon>Actinomycetota</taxon>
        <taxon>Actinomycetes</taxon>
        <taxon>Kitasatosporales</taxon>
        <taxon>Streptomycetaceae</taxon>
        <taxon>Streptomyces</taxon>
    </lineage>
</organism>
<evidence type="ECO:0000313" key="2">
    <source>
        <dbReference type="Proteomes" id="UP000053429"/>
    </source>
</evidence>
<dbReference type="STRING" id="661399.AQJ67_41265"/>
<protein>
    <submittedName>
        <fullName evidence="1">Uncharacterized protein</fullName>
    </submittedName>
</protein>
<dbReference type="EMBL" id="LMWY01000062">
    <property type="protein sequence ID" value="KUN92027.1"/>
    <property type="molecule type" value="Genomic_DNA"/>
</dbReference>
<dbReference type="RefSeq" id="WP_062724760.1">
    <property type="nucleotide sequence ID" value="NZ_KQ948946.1"/>
</dbReference>
<comment type="caution">
    <text evidence="1">The sequence shown here is derived from an EMBL/GenBank/DDBJ whole genome shotgun (WGS) entry which is preliminary data.</text>
</comment>
<accession>A0A101TGT1</accession>
<sequence length="81" mass="8556">MPLGTPEGPTASQWKVTAQSLTTIGEYGVTFNVTATTDNPDDPGMADIVQAFVDLIASSPDFRLNSASRSYSYSEPITPTG</sequence>
<dbReference type="Proteomes" id="UP000053429">
    <property type="component" value="Unassembled WGS sequence"/>
</dbReference>
<dbReference type="OrthoDB" id="9858729at2"/>
<name>A0A101TGT1_9ACTN</name>
<keyword evidence="2" id="KW-1185">Reference proteome</keyword>
<gene>
    <name evidence="1" type="ORF">AQJ67_41265</name>
</gene>
<reference evidence="1 2" key="1">
    <citation type="submission" date="2015-10" db="EMBL/GenBank/DDBJ databases">
        <title>Draft genome sequence of Streptomyces caeruleatus NRRL B-24802, type strain for the species Streptomyces caeruleatus.</title>
        <authorList>
            <person name="Ruckert C."/>
            <person name="Winkler A."/>
            <person name="Kalinowski J."/>
            <person name="Kampfer P."/>
            <person name="Glaeser S."/>
        </authorList>
    </citation>
    <scope>NUCLEOTIDE SEQUENCE [LARGE SCALE GENOMIC DNA]</scope>
    <source>
        <strain evidence="1 2">NRRL B-24802</strain>
    </source>
</reference>
<evidence type="ECO:0000313" key="1">
    <source>
        <dbReference type="EMBL" id="KUN92027.1"/>
    </source>
</evidence>
<dbReference type="AlphaFoldDB" id="A0A101TGT1"/>